<name>A0A8J2JXB7_9HEXA</name>
<comment type="caution">
    <text evidence="1">The sequence shown here is derived from an EMBL/GenBank/DDBJ whole genome shotgun (WGS) entry which is preliminary data.</text>
</comment>
<dbReference type="Proteomes" id="UP000708208">
    <property type="component" value="Unassembled WGS sequence"/>
</dbReference>
<accession>A0A8J2JXB7</accession>
<evidence type="ECO:0000313" key="1">
    <source>
        <dbReference type="EMBL" id="CAG7728307.1"/>
    </source>
</evidence>
<protein>
    <submittedName>
        <fullName evidence="1">Uncharacterized protein</fullName>
    </submittedName>
</protein>
<evidence type="ECO:0000313" key="2">
    <source>
        <dbReference type="Proteomes" id="UP000708208"/>
    </source>
</evidence>
<dbReference type="AlphaFoldDB" id="A0A8J2JXB7"/>
<keyword evidence="2" id="KW-1185">Reference proteome</keyword>
<proteinExistence type="predicted"/>
<dbReference type="EMBL" id="CAJVCH010161683">
    <property type="protein sequence ID" value="CAG7728307.1"/>
    <property type="molecule type" value="Genomic_DNA"/>
</dbReference>
<reference evidence="1" key="1">
    <citation type="submission" date="2021-06" db="EMBL/GenBank/DDBJ databases">
        <authorList>
            <person name="Hodson N. C."/>
            <person name="Mongue J. A."/>
            <person name="Jaron S. K."/>
        </authorList>
    </citation>
    <scope>NUCLEOTIDE SEQUENCE</scope>
</reference>
<gene>
    <name evidence="1" type="ORF">AFUS01_LOCUS17096</name>
</gene>
<feature type="non-terminal residue" evidence="1">
    <location>
        <position position="16"/>
    </location>
</feature>
<sequence>MSDGPRCSWKMAVEPR</sequence>
<organism evidence="1 2">
    <name type="scientific">Allacma fusca</name>
    <dbReference type="NCBI Taxonomy" id="39272"/>
    <lineage>
        <taxon>Eukaryota</taxon>
        <taxon>Metazoa</taxon>
        <taxon>Ecdysozoa</taxon>
        <taxon>Arthropoda</taxon>
        <taxon>Hexapoda</taxon>
        <taxon>Collembola</taxon>
        <taxon>Symphypleona</taxon>
        <taxon>Sminthuridae</taxon>
        <taxon>Allacma</taxon>
    </lineage>
</organism>